<dbReference type="GO" id="GO:0006302">
    <property type="term" value="P:double-strand break repair"/>
    <property type="evidence" value="ECO:0007669"/>
    <property type="project" value="InterPro"/>
</dbReference>
<accession>A0A0F9UFN7</accession>
<feature type="coiled-coil region" evidence="1">
    <location>
        <begin position="241"/>
        <end position="288"/>
    </location>
</feature>
<dbReference type="EMBL" id="LAZR01000150">
    <property type="protein sequence ID" value="KKN86187.1"/>
    <property type="molecule type" value="Genomic_DNA"/>
</dbReference>
<dbReference type="GO" id="GO:0016887">
    <property type="term" value="F:ATP hydrolysis activity"/>
    <property type="evidence" value="ECO:0007669"/>
    <property type="project" value="InterPro"/>
</dbReference>
<sequence>MQILCIRGANLASLADNFEIDMTQEPLRSAGLFAITGETGSGKSTILDALCLALYGSCPRLSGAGVNDDVPDVTGETIKSSDPRAILRRGAHHGYAEVDFLAPDGFTYRANWTARRARGRADGKLQSVERALTRLDDNQLLESQITRVKDKVTEITGLTYEECRRTVLLAQGDFDAFLSANTADRAALLEKVTGTELYREISKRVYLMHEEAKQKLVELEGRRGATPVLTDEERDAMAVQADMLGKEIAELTSALNAIKAKISSHEALNVANTRVVVAQAKLKDAEAAVEARKPLRENLGRMEAALTLKSEYERSVAANKAMTNLQISKQEAERSCNDLQGKLDAALEAQMTAQKSYDTAEKSFKDFGPIWTQAAHLDSLSQNALGEVTTARSRHEESGTKVTEAKAALDTLRAGLTAAQTGIEETRVAMAKAPDTHLLADRWSSIDSQIAERIILRSKVGTTQAGITSDQKNLVAAKDRLTKLNQSNETDQKTHTELEQAIGELSEKLKELAEQDPQLRLRKLGEGVQAVKDMLRSARTQATSQSTHDTAKAEHSKQLAIHETAKAELESSESEINRATAAAEALAAPVGRAEAAVSDLAKQLRQHLEPGSDCPVCGSKEHPTHEDGALAEIARDMRARLEAERKALDAARRAGTTAARLMQAADLAANHADKSMMTALNDMEAAVSEYAEARDTALNTGMTNLPEAPTGAAPQLVGLQERLGARRVEIEAAIQLLSDLSKSAEQKRERIAKLGKIIEGRREARDTEISGISKIEAALSLASQQVTQCEERIAAIDTDIAPALAAVSVTPTALDTDGPAKREKMAKIVTWWGTQKDRLEKHQEMLKLNEPKITAAEAELRGLQANLETARTALDVRSSALKDIKDKRDALLGGEQTDSHRTRHNNLRIAAARKREEATQQVADARSSKTGADERLNLISTNLAPALEEAESAEKLLAGKMAPHGFDVKELAELIAQGPEGAAALKEQLKAVDDALGEAKSTLQNRTGDYTELMEKGAPEEPEADLRTALAGSELQRDDKRESIGAITGRLQADDVVRESLKSLRAEINAAAAICKTWAAVNEAVGSRQGGKFAQIAQSVTLSILVERANEHLCDLKPRYQLMTGGEDLALHIVDQDMGDEVRSTRSLSGGERFLVSLALALALSSMGGHGGLATTLFIDEGFGSLDAESLDIAMDALETLQAQGRTIGVISHVEAMKDRIPVQVRVTRRGAGSSTVALTAAA</sequence>
<feature type="compositionally biased region" description="Polar residues" evidence="2">
    <location>
        <begin position="538"/>
        <end position="548"/>
    </location>
</feature>
<dbReference type="Pfam" id="PF13476">
    <property type="entry name" value="AAA_23"/>
    <property type="match status" value="1"/>
</dbReference>
<dbReference type="InterPro" id="IPR027417">
    <property type="entry name" value="P-loop_NTPase"/>
</dbReference>
<evidence type="ECO:0000256" key="1">
    <source>
        <dbReference type="SAM" id="Coils"/>
    </source>
</evidence>
<feature type="domain" description="Rad50/SbcC-type AAA" evidence="3">
    <location>
        <begin position="10"/>
        <end position="220"/>
    </location>
</feature>
<dbReference type="Gene3D" id="3.40.50.300">
    <property type="entry name" value="P-loop containing nucleotide triphosphate hydrolases"/>
    <property type="match status" value="2"/>
</dbReference>
<dbReference type="InterPro" id="IPR038729">
    <property type="entry name" value="Rad50/SbcC_AAA"/>
</dbReference>
<gene>
    <name evidence="4" type="ORF">LCGC14_0270560</name>
</gene>
<comment type="caution">
    <text evidence="4">The sequence shown here is derived from an EMBL/GenBank/DDBJ whole genome shotgun (WGS) entry which is preliminary data.</text>
</comment>
<feature type="region of interest" description="Disordered" evidence="2">
    <location>
        <begin position="538"/>
        <end position="558"/>
    </location>
</feature>
<dbReference type="PANTHER" id="PTHR32114">
    <property type="entry name" value="ABC TRANSPORTER ABCH.3"/>
    <property type="match status" value="1"/>
</dbReference>
<organism evidence="4">
    <name type="scientific">marine sediment metagenome</name>
    <dbReference type="NCBI Taxonomy" id="412755"/>
    <lineage>
        <taxon>unclassified sequences</taxon>
        <taxon>metagenomes</taxon>
        <taxon>ecological metagenomes</taxon>
    </lineage>
</organism>
<proteinExistence type="predicted"/>
<feature type="coiled-coil region" evidence="1">
    <location>
        <begin position="322"/>
        <end position="349"/>
    </location>
</feature>
<name>A0A0F9UFN7_9ZZZZ</name>
<evidence type="ECO:0000256" key="2">
    <source>
        <dbReference type="SAM" id="MobiDB-lite"/>
    </source>
</evidence>
<protein>
    <recommendedName>
        <fullName evidence="3">Rad50/SbcC-type AAA domain-containing protein</fullName>
    </recommendedName>
</protein>
<dbReference type="AlphaFoldDB" id="A0A0F9UFN7"/>
<evidence type="ECO:0000313" key="4">
    <source>
        <dbReference type="EMBL" id="KKN86187.1"/>
    </source>
</evidence>
<keyword evidence="1" id="KW-0175">Coiled coil</keyword>
<dbReference type="SUPFAM" id="SSF52540">
    <property type="entry name" value="P-loop containing nucleoside triphosphate hydrolases"/>
    <property type="match status" value="1"/>
</dbReference>
<evidence type="ECO:0000259" key="3">
    <source>
        <dbReference type="Pfam" id="PF13476"/>
    </source>
</evidence>
<reference evidence="4" key="1">
    <citation type="journal article" date="2015" name="Nature">
        <title>Complex archaea that bridge the gap between prokaryotes and eukaryotes.</title>
        <authorList>
            <person name="Spang A."/>
            <person name="Saw J.H."/>
            <person name="Jorgensen S.L."/>
            <person name="Zaremba-Niedzwiedzka K."/>
            <person name="Martijn J."/>
            <person name="Lind A.E."/>
            <person name="van Eijk R."/>
            <person name="Schleper C."/>
            <person name="Guy L."/>
            <person name="Ettema T.J."/>
        </authorList>
    </citation>
    <scope>NUCLEOTIDE SEQUENCE</scope>
</reference>
<dbReference type="PANTHER" id="PTHR32114:SF2">
    <property type="entry name" value="ABC TRANSPORTER ABCH.3"/>
    <property type="match status" value="1"/>
</dbReference>
<dbReference type="Pfam" id="PF13558">
    <property type="entry name" value="SbcC_Walker_B"/>
    <property type="match status" value="1"/>
</dbReference>